<comment type="caution">
    <text evidence="2">The sequence shown here is derived from an EMBL/GenBank/DDBJ whole genome shotgun (WGS) entry which is preliminary data.</text>
</comment>
<dbReference type="PANTHER" id="PTHR48098:SF1">
    <property type="entry name" value="DIACYLGLYCEROL ACYLTRANSFERASE_MYCOLYLTRANSFERASE AG85A"/>
    <property type="match status" value="1"/>
</dbReference>
<dbReference type="InterPro" id="IPR014756">
    <property type="entry name" value="Ig_E-set"/>
</dbReference>
<dbReference type="Pfam" id="PF00756">
    <property type="entry name" value="Esterase"/>
    <property type="match status" value="1"/>
</dbReference>
<dbReference type="InterPro" id="IPR050583">
    <property type="entry name" value="Mycobacterial_A85_antigen"/>
</dbReference>
<feature type="chain" id="PRO_5046788985" evidence="1">
    <location>
        <begin position="21"/>
        <end position="401"/>
    </location>
</feature>
<name>A0ABV1G082_9BACT</name>
<keyword evidence="3" id="KW-1185">Reference proteome</keyword>
<dbReference type="InterPro" id="IPR029058">
    <property type="entry name" value="AB_hydrolase_fold"/>
</dbReference>
<accession>A0ABV1G082</accession>
<evidence type="ECO:0000256" key="1">
    <source>
        <dbReference type="SAM" id="SignalP"/>
    </source>
</evidence>
<dbReference type="RefSeq" id="WP_295024675.1">
    <property type="nucleotide sequence ID" value="NZ_JBBNFG020000036.1"/>
</dbReference>
<dbReference type="SUPFAM" id="SSF53474">
    <property type="entry name" value="alpha/beta-Hydrolases"/>
    <property type="match status" value="1"/>
</dbReference>
<keyword evidence="2" id="KW-0378">Hydrolase</keyword>
<dbReference type="PANTHER" id="PTHR48098">
    <property type="entry name" value="ENTEROCHELIN ESTERASE-RELATED"/>
    <property type="match status" value="1"/>
</dbReference>
<evidence type="ECO:0000313" key="2">
    <source>
        <dbReference type="EMBL" id="MEQ2508827.1"/>
    </source>
</evidence>
<organism evidence="2 3">
    <name type="scientific">Segatella sinensis</name>
    <dbReference type="NCBI Taxonomy" id="3085167"/>
    <lineage>
        <taxon>Bacteria</taxon>
        <taxon>Pseudomonadati</taxon>
        <taxon>Bacteroidota</taxon>
        <taxon>Bacteroidia</taxon>
        <taxon>Bacteroidales</taxon>
        <taxon>Prevotellaceae</taxon>
        <taxon>Segatella</taxon>
    </lineage>
</organism>
<dbReference type="CDD" id="cd11294">
    <property type="entry name" value="E_set_Esterase_like_N"/>
    <property type="match status" value="1"/>
</dbReference>
<dbReference type="Gene3D" id="2.60.40.10">
    <property type="entry name" value="Immunoglobulins"/>
    <property type="match status" value="1"/>
</dbReference>
<reference evidence="2 3" key="1">
    <citation type="submission" date="2024-04" db="EMBL/GenBank/DDBJ databases">
        <title>Human intestinal bacterial collection.</title>
        <authorList>
            <person name="Pauvert C."/>
            <person name="Hitch T.C.A."/>
            <person name="Clavel T."/>
        </authorList>
    </citation>
    <scope>NUCLEOTIDE SEQUENCE [LARGE SCALE GENOMIC DNA]</scope>
    <source>
        <strain evidence="2 3">CLA-AA-H174</strain>
    </source>
</reference>
<evidence type="ECO:0000313" key="3">
    <source>
        <dbReference type="Proteomes" id="UP001465717"/>
    </source>
</evidence>
<dbReference type="GO" id="GO:0016787">
    <property type="term" value="F:hydrolase activity"/>
    <property type="evidence" value="ECO:0007669"/>
    <property type="project" value="UniProtKB-KW"/>
</dbReference>
<dbReference type="InterPro" id="IPR000801">
    <property type="entry name" value="Esterase-like"/>
</dbReference>
<feature type="signal peptide" evidence="1">
    <location>
        <begin position="1"/>
        <end position="20"/>
    </location>
</feature>
<dbReference type="Gene3D" id="3.40.50.1820">
    <property type="entry name" value="alpha/beta hydrolase"/>
    <property type="match status" value="1"/>
</dbReference>
<dbReference type="Proteomes" id="UP001465717">
    <property type="component" value="Unassembled WGS sequence"/>
</dbReference>
<gene>
    <name evidence="2" type="ORF">AAAT87_11145</name>
</gene>
<keyword evidence="1" id="KW-0732">Signal</keyword>
<protein>
    <submittedName>
        <fullName evidence="2">Alpha/beta hydrolase-fold protein</fullName>
    </submittedName>
</protein>
<sequence>MKRFSILAITLCAIGGSAFGQQALFGGQMPLSPEIHADKTVTFRCMAPEAHKVQITGDFLPTKKVDTPMGKYDMPGVADLKKDEKGVWSFTTTAPLAPELYSYTMMVDGASVTDHLNVYTVRDIANVSNYFLIGGGKADLYKVNKVAHGTVSKVWYDDAKAGLTRRMTVYTPAGYETSKQKYPVLYLLHGIGGDEEAWMDLGRASQILDNLIAQGKAKPMIVVMTNGNISQEAAPGQTSDNLIVPTLGLPKTMEGSFEVSFPEVVKFIDSRYRTIASAQGRAIAGLSMGGFHSLYISINNPKTFGYVGLFSAAIGKEQRSDGANEYIYDNLDDKLANLFAAKPKLFWIGIGNSDFLYKDNNAFRKKLDSKGYKYTYMETDGGHIWRNWRIYLTEFAQKIFE</sequence>
<proteinExistence type="predicted"/>
<dbReference type="InterPro" id="IPR013783">
    <property type="entry name" value="Ig-like_fold"/>
</dbReference>
<dbReference type="EMBL" id="JBBNGE010000041">
    <property type="protein sequence ID" value="MEQ2508827.1"/>
    <property type="molecule type" value="Genomic_DNA"/>
</dbReference>
<dbReference type="SUPFAM" id="SSF81296">
    <property type="entry name" value="E set domains"/>
    <property type="match status" value="1"/>
</dbReference>